<keyword evidence="3" id="KW-1185">Reference proteome</keyword>
<dbReference type="PANTHER" id="PTHR12864">
    <property type="entry name" value="RAN BINDING PROTEIN 9-RELATED"/>
    <property type="match status" value="1"/>
</dbReference>
<organism evidence="2 3">
    <name type="scientific">Hibiscus sabdariffa</name>
    <name type="common">roselle</name>
    <dbReference type="NCBI Taxonomy" id="183260"/>
    <lineage>
        <taxon>Eukaryota</taxon>
        <taxon>Viridiplantae</taxon>
        <taxon>Streptophyta</taxon>
        <taxon>Embryophyta</taxon>
        <taxon>Tracheophyta</taxon>
        <taxon>Spermatophyta</taxon>
        <taxon>Magnoliopsida</taxon>
        <taxon>eudicotyledons</taxon>
        <taxon>Gunneridae</taxon>
        <taxon>Pentapetalae</taxon>
        <taxon>rosids</taxon>
        <taxon>malvids</taxon>
        <taxon>Malvales</taxon>
        <taxon>Malvaceae</taxon>
        <taxon>Malvoideae</taxon>
        <taxon>Hibiscus</taxon>
    </lineage>
</organism>
<proteinExistence type="predicted"/>
<gene>
    <name evidence="2" type="ORF">V6N11_013799</name>
</gene>
<name>A0ABR2PCY7_9ROSI</name>
<reference evidence="2 3" key="1">
    <citation type="journal article" date="2024" name="G3 (Bethesda)">
        <title>Genome assembly of Hibiscus sabdariffa L. provides insights into metabolisms of medicinal natural products.</title>
        <authorList>
            <person name="Kim T."/>
        </authorList>
    </citation>
    <scope>NUCLEOTIDE SEQUENCE [LARGE SCALE GENOMIC DNA]</scope>
    <source>
        <strain evidence="2">TK-2024</strain>
        <tissue evidence="2">Old leaves</tissue>
    </source>
</reference>
<dbReference type="Pfam" id="PF10607">
    <property type="entry name" value="CTLH"/>
    <property type="match status" value="1"/>
</dbReference>
<evidence type="ECO:0000313" key="3">
    <source>
        <dbReference type="Proteomes" id="UP001396334"/>
    </source>
</evidence>
<comment type="caution">
    <text evidence="2">The sequence shown here is derived from an EMBL/GenBank/DDBJ whole genome shotgun (WGS) entry which is preliminary data.</text>
</comment>
<protein>
    <recommendedName>
        <fullName evidence="1">CTLH domain-containing protein</fullName>
    </recommendedName>
</protein>
<dbReference type="Proteomes" id="UP001396334">
    <property type="component" value="Unassembled WGS sequence"/>
</dbReference>
<evidence type="ECO:0000259" key="1">
    <source>
        <dbReference type="PROSITE" id="PS50897"/>
    </source>
</evidence>
<evidence type="ECO:0000313" key="2">
    <source>
        <dbReference type="EMBL" id="KAK8986305.1"/>
    </source>
</evidence>
<accession>A0ABR2PCY7</accession>
<dbReference type="PROSITE" id="PS50897">
    <property type="entry name" value="CTLH"/>
    <property type="match status" value="1"/>
</dbReference>
<dbReference type="InterPro" id="IPR050618">
    <property type="entry name" value="Ubq-SigPath_Reg"/>
</dbReference>
<dbReference type="InterPro" id="IPR024964">
    <property type="entry name" value="CTLH/CRA"/>
</dbReference>
<dbReference type="InterPro" id="IPR006595">
    <property type="entry name" value="CTLH_C"/>
</dbReference>
<sequence>MTTSKLKFSLPHKPPTAAPCRALHPRARVDRHVRASHILIKHQDSSRKASWKDPEGRVISTATRDFAASVMTSFPTRLSSTRLPLATLIATPLNTTVISVSLLPLIAVQMLLRAFTDPEVFESVAAAASKLVQPISVKISFGGRELAINLLEKNKDLHFDLLSLHFVELVCSRKCTEALEFAKMKLTPFGKEQKYVEKLQDFIALLAYEKPEKSPMFHLLTLEYRQHVAESNSWYD</sequence>
<feature type="domain" description="CTLH" evidence="1">
    <location>
        <begin position="150"/>
        <end position="177"/>
    </location>
</feature>
<dbReference type="EMBL" id="JBBPBN010000064">
    <property type="protein sequence ID" value="KAK8986305.1"/>
    <property type="molecule type" value="Genomic_DNA"/>
</dbReference>